<dbReference type="EMBL" id="JARGDL010000027">
    <property type="protein sequence ID" value="MDF1613107.1"/>
    <property type="molecule type" value="Genomic_DNA"/>
</dbReference>
<dbReference type="AlphaFoldDB" id="A0AAE3P2A4"/>
<evidence type="ECO:0000256" key="1">
    <source>
        <dbReference type="SAM" id="Phobius"/>
    </source>
</evidence>
<organism evidence="2 3">
    <name type="scientific">Stygiobacter electus</name>
    <dbReference type="NCBI Taxonomy" id="3032292"/>
    <lineage>
        <taxon>Bacteria</taxon>
        <taxon>Pseudomonadati</taxon>
        <taxon>Ignavibacteriota</taxon>
        <taxon>Ignavibacteria</taxon>
        <taxon>Ignavibacteriales</taxon>
        <taxon>Melioribacteraceae</taxon>
        <taxon>Stygiobacter</taxon>
    </lineage>
</organism>
<feature type="transmembrane region" description="Helical" evidence="1">
    <location>
        <begin position="138"/>
        <end position="158"/>
    </location>
</feature>
<gene>
    <name evidence="2" type="ORF">P0M35_13155</name>
</gene>
<keyword evidence="1" id="KW-0472">Membrane</keyword>
<name>A0AAE3P2A4_9BACT</name>
<keyword evidence="3" id="KW-1185">Reference proteome</keyword>
<keyword evidence="1" id="KW-1133">Transmembrane helix</keyword>
<comment type="caution">
    <text evidence="2">The sequence shown here is derived from an EMBL/GenBank/DDBJ whole genome shotgun (WGS) entry which is preliminary data.</text>
</comment>
<accession>A0AAE3P2A4</accession>
<proteinExistence type="predicted"/>
<feature type="transmembrane region" description="Helical" evidence="1">
    <location>
        <begin position="87"/>
        <end position="106"/>
    </location>
</feature>
<evidence type="ECO:0000313" key="3">
    <source>
        <dbReference type="Proteomes" id="UP001221302"/>
    </source>
</evidence>
<sequence>MFSETNSLQANLYAGKKLTTSTSHLLIFMGLLFVFSSNVQAQCSWGMGSHERYGSHSYINPATAALLSLQPLPIAVGNFYSGDWGRGTLYTAAELALFIPGMILVMDNSGWWGHNRYDGYYNTSYSNANWTKAERDRFYYLLAGYVLVKVISAFDAGYSAERHNTYYALKYDEQSKSLALAFRYSF</sequence>
<keyword evidence="1" id="KW-0812">Transmembrane</keyword>
<protein>
    <submittedName>
        <fullName evidence="2">Uncharacterized protein</fullName>
    </submittedName>
</protein>
<dbReference type="Proteomes" id="UP001221302">
    <property type="component" value="Unassembled WGS sequence"/>
</dbReference>
<dbReference type="RefSeq" id="WP_321536878.1">
    <property type="nucleotide sequence ID" value="NZ_JARGDL010000027.1"/>
</dbReference>
<evidence type="ECO:0000313" key="2">
    <source>
        <dbReference type="EMBL" id="MDF1613107.1"/>
    </source>
</evidence>
<reference evidence="2" key="1">
    <citation type="submission" date="2023-03" db="EMBL/GenBank/DDBJ databases">
        <title>Stygiobacter electus gen. nov., sp. nov., facultatively anaerobic thermotolerant bacterium of the class Ignavibacteria from a well of Yessentuki mineral water deposit.</title>
        <authorList>
            <person name="Podosokorskaya O.A."/>
            <person name="Elcheninov A.G."/>
            <person name="Petrova N.F."/>
            <person name="Zavarzina D.G."/>
            <person name="Kublanov I.V."/>
            <person name="Merkel A.Y."/>
        </authorList>
    </citation>
    <scope>NUCLEOTIDE SEQUENCE</scope>
    <source>
        <strain evidence="2">09-Me</strain>
    </source>
</reference>
<feature type="transmembrane region" description="Helical" evidence="1">
    <location>
        <begin position="57"/>
        <end position="80"/>
    </location>
</feature>